<feature type="transmembrane region" description="Helical" evidence="6">
    <location>
        <begin position="45"/>
        <end position="65"/>
    </location>
</feature>
<feature type="transmembrane region" description="Helical" evidence="6">
    <location>
        <begin position="113"/>
        <end position="131"/>
    </location>
</feature>
<keyword evidence="9" id="KW-1185">Reference proteome</keyword>
<dbReference type="AlphaFoldDB" id="H1XXE9"/>
<dbReference type="Gene3D" id="1.10.357.140">
    <property type="entry name" value="UbiA prenyltransferase"/>
    <property type="match status" value="1"/>
</dbReference>
<keyword evidence="2" id="KW-1003">Cell membrane</keyword>
<dbReference type="Pfam" id="PF01040">
    <property type="entry name" value="UbiA"/>
    <property type="match status" value="1"/>
</dbReference>
<proteinExistence type="predicted"/>
<organism evidence="8 9">
    <name type="scientific">Caldithrix abyssi DSM 13497</name>
    <dbReference type="NCBI Taxonomy" id="880073"/>
    <lineage>
        <taxon>Bacteria</taxon>
        <taxon>Pseudomonadati</taxon>
        <taxon>Calditrichota</taxon>
        <taxon>Calditrichia</taxon>
        <taxon>Calditrichales</taxon>
        <taxon>Calditrichaceae</taxon>
        <taxon>Caldithrix</taxon>
    </lineage>
</organism>
<evidence type="ECO:0000313" key="9">
    <source>
        <dbReference type="Proteomes" id="UP000004671"/>
    </source>
</evidence>
<name>H1XXE9_CALAY</name>
<feature type="transmembrane region" description="Helical" evidence="6">
    <location>
        <begin position="298"/>
        <end position="321"/>
    </location>
</feature>
<evidence type="ECO:0000313" key="10">
    <source>
        <dbReference type="Proteomes" id="UP000183868"/>
    </source>
</evidence>
<evidence type="ECO:0000256" key="5">
    <source>
        <dbReference type="ARBA" id="ARBA00023136"/>
    </source>
</evidence>
<evidence type="ECO:0000256" key="6">
    <source>
        <dbReference type="SAM" id="Phobius"/>
    </source>
</evidence>
<keyword evidence="4 6" id="KW-1133">Transmembrane helix</keyword>
<reference evidence="8 9" key="1">
    <citation type="submission" date="2011-09" db="EMBL/GenBank/DDBJ databases">
        <title>The permanent draft genome of Caldithrix abyssi DSM 13497.</title>
        <authorList>
            <consortium name="US DOE Joint Genome Institute (JGI-PGF)"/>
            <person name="Lucas S."/>
            <person name="Han J."/>
            <person name="Lapidus A."/>
            <person name="Bruce D."/>
            <person name="Goodwin L."/>
            <person name="Pitluck S."/>
            <person name="Peters L."/>
            <person name="Kyrpides N."/>
            <person name="Mavromatis K."/>
            <person name="Ivanova N."/>
            <person name="Mikhailova N."/>
            <person name="Chertkov O."/>
            <person name="Detter J.C."/>
            <person name="Tapia R."/>
            <person name="Han C."/>
            <person name="Land M."/>
            <person name="Hauser L."/>
            <person name="Markowitz V."/>
            <person name="Cheng J.-F."/>
            <person name="Hugenholtz P."/>
            <person name="Woyke T."/>
            <person name="Wu D."/>
            <person name="Spring S."/>
            <person name="Brambilla E."/>
            <person name="Klenk H.-P."/>
            <person name="Eisen J.A."/>
        </authorList>
    </citation>
    <scope>NUCLEOTIDE SEQUENCE [LARGE SCALE GENOMIC DNA]</scope>
    <source>
        <strain evidence="8 9">DSM 13497</strain>
    </source>
</reference>
<dbReference type="PaxDb" id="880073-Calab_2324"/>
<dbReference type="KEGG" id="caby:Cabys_1118"/>
<dbReference type="InterPro" id="IPR044878">
    <property type="entry name" value="UbiA_sf"/>
</dbReference>
<dbReference type="STRING" id="880073.Cabys_1118"/>
<reference evidence="7 10" key="2">
    <citation type="submission" date="2016-11" db="EMBL/GenBank/DDBJ databases">
        <title>Genomic analysis of Caldithrix abyssi and proposal of a novel bacterial phylum Caldithrichaeota.</title>
        <authorList>
            <person name="Kublanov I."/>
            <person name="Sigalova O."/>
            <person name="Gavrilov S."/>
            <person name="Lebedinsky A."/>
            <person name="Ivanova N."/>
            <person name="Daum C."/>
            <person name="Reddy T."/>
            <person name="Klenk H.P."/>
            <person name="Goker M."/>
            <person name="Reva O."/>
            <person name="Miroshnichenko M."/>
            <person name="Kyprides N."/>
            <person name="Woyke T."/>
            <person name="Gelfand M."/>
        </authorList>
    </citation>
    <scope>NUCLEOTIDE SEQUENCE [LARGE SCALE GENOMIC DNA]</scope>
    <source>
        <strain evidence="7 10">LF13</strain>
    </source>
</reference>
<gene>
    <name evidence="7" type="ORF">Cabys_1118</name>
    <name evidence="8" type="ORF">Calab_2324</name>
</gene>
<keyword evidence="8" id="KW-0808">Transferase</keyword>
<dbReference type="OrthoDB" id="8559716at2"/>
<dbReference type="eggNOG" id="COG0382">
    <property type="taxonomic scope" value="Bacteria"/>
</dbReference>
<comment type="subcellular location">
    <subcellularLocation>
        <location evidence="1">Membrane</location>
        <topology evidence="1">Multi-pass membrane protein</topology>
    </subcellularLocation>
</comment>
<protein>
    <submittedName>
        <fullName evidence="7">4-hydroxybenzoate polyprenyltransferase</fullName>
    </submittedName>
    <submittedName>
        <fullName evidence="8">UbiA prenyltransferase</fullName>
    </submittedName>
</protein>
<dbReference type="GO" id="GO:0016765">
    <property type="term" value="F:transferase activity, transferring alkyl or aryl (other than methyl) groups"/>
    <property type="evidence" value="ECO:0007669"/>
    <property type="project" value="InterPro"/>
</dbReference>
<dbReference type="InterPro" id="IPR050475">
    <property type="entry name" value="Prenyltransferase_related"/>
</dbReference>
<dbReference type="Proteomes" id="UP000004671">
    <property type="component" value="Chromosome"/>
</dbReference>
<evidence type="ECO:0000256" key="1">
    <source>
        <dbReference type="ARBA" id="ARBA00004141"/>
    </source>
</evidence>
<feature type="transmembrane region" description="Helical" evidence="6">
    <location>
        <begin position="143"/>
        <end position="162"/>
    </location>
</feature>
<keyword evidence="5 6" id="KW-0472">Membrane</keyword>
<feature type="transmembrane region" description="Helical" evidence="6">
    <location>
        <begin position="86"/>
        <end position="107"/>
    </location>
</feature>
<evidence type="ECO:0000313" key="8">
    <source>
        <dbReference type="EMBL" id="EHO41934.1"/>
    </source>
</evidence>
<dbReference type="EMBL" id="CP018099">
    <property type="protein sequence ID" value="APF17867.1"/>
    <property type="molecule type" value="Genomic_DNA"/>
</dbReference>
<dbReference type="PANTHER" id="PTHR42723:SF1">
    <property type="entry name" value="CHLOROPHYLL SYNTHASE, CHLOROPLASTIC"/>
    <property type="match status" value="1"/>
</dbReference>
<dbReference type="PANTHER" id="PTHR42723">
    <property type="entry name" value="CHLOROPHYLL SYNTHASE"/>
    <property type="match status" value="1"/>
</dbReference>
<feature type="transmembrane region" description="Helical" evidence="6">
    <location>
        <begin position="249"/>
        <end position="266"/>
    </location>
</feature>
<dbReference type="GO" id="GO:0016020">
    <property type="term" value="C:membrane"/>
    <property type="evidence" value="ECO:0007669"/>
    <property type="project" value="UniProtKB-SubCell"/>
</dbReference>
<evidence type="ECO:0000256" key="2">
    <source>
        <dbReference type="ARBA" id="ARBA00022475"/>
    </source>
</evidence>
<dbReference type="HOGENOM" id="CLU_800967_0_0_0"/>
<dbReference type="EMBL" id="CM001402">
    <property type="protein sequence ID" value="EHO41934.1"/>
    <property type="molecule type" value="Genomic_DNA"/>
</dbReference>
<dbReference type="InParanoid" id="H1XXE9"/>
<evidence type="ECO:0000313" key="7">
    <source>
        <dbReference type="EMBL" id="APF17867.1"/>
    </source>
</evidence>
<dbReference type="Proteomes" id="UP000183868">
    <property type="component" value="Chromosome"/>
</dbReference>
<sequence length="346" mass="40690">MLQAIQHYIGWRNWAVFRYNSVFENFFVLLIIALLQQAFHWNFVLRSLVFILFSILATTYGYLINDYSDRELDRQHGKPNTFEKDSAVKARMVLLSVLLLFVVAGIPFWNQPYFLPLIALWFLITTFYSLPPIRLKERGALNIVFVTMAQRLLPILILFSAFDFWEAKYVLPISLYVLLRGLSSDINHQLEDYKNDVKTGTRTFVVSMGYQRVKKLFNINLHLEKIMLAVLLVQFSLDLSFSAIILNGLWWLTAALYFLALFWFLLDKRQWQTNPFDAQSRSLSQFLHHAYPSVGLPLMLNVILSVLYFPFILLLIFQIIIRRLYSLEMIGGNFLVRFLIQRFRGE</sequence>
<dbReference type="InterPro" id="IPR000537">
    <property type="entry name" value="UbiA_prenyltransferase"/>
</dbReference>
<evidence type="ECO:0000256" key="4">
    <source>
        <dbReference type="ARBA" id="ARBA00022989"/>
    </source>
</evidence>
<accession>H1XXE9</accession>
<dbReference type="RefSeq" id="WP_006929121.1">
    <property type="nucleotide sequence ID" value="NZ_CM001402.1"/>
</dbReference>
<feature type="transmembrane region" description="Helical" evidence="6">
    <location>
        <begin position="21"/>
        <end position="39"/>
    </location>
</feature>
<evidence type="ECO:0000256" key="3">
    <source>
        <dbReference type="ARBA" id="ARBA00022692"/>
    </source>
</evidence>
<keyword evidence="3 6" id="KW-0812">Transmembrane</keyword>